<name>A0A0L7KLY9_PLAFX</name>
<dbReference type="Proteomes" id="UP000054289">
    <property type="component" value="Unassembled WGS sequence"/>
</dbReference>
<gene>
    <name evidence="1" type="ORF">PFHG_05607</name>
</gene>
<evidence type="ECO:0000313" key="2">
    <source>
        <dbReference type="Proteomes" id="UP000054289"/>
    </source>
</evidence>
<evidence type="ECO:0000313" key="1">
    <source>
        <dbReference type="EMBL" id="KOB64322.1"/>
    </source>
</evidence>
<proteinExistence type="predicted"/>
<accession>A0A0L7KLY9</accession>
<reference evidence="1 2" key="1">
    <citation type="submission" date="2006-03" db="EMBL/GenBank/DDBJ databases">
        <title>Annotation of Plasmodium falciparum HB3.</title>
        <authorList>
            <consortium name="The Broad Institute Genome Sequencing Platform"/>
            <person name="Volkman S.K."/>
            <person name="Neafsey D.E."/>
            <person name="Dash A.P."/>
            <person name="Chitnis C.E."/>
            <person name="Hartl D.L."/>
            <person name="Young S.K."/>
            <person name="Zeng Q."/>
            <person name="Koehrsen M."/>
            <person name="Alvarado L."/>
            <person name="Berlin A."/>
            <person name="Borenstein D."/>
            <person name="Chapman S.B."/>
            <person name="Chen Z."/>
            <person name="Engels R."/>
            <person name="Freedman E."/>
            <person name="Gellesch M."/>
            <person name="Goldberg J."/>
            <person name="Griggs A."/>
            <person name="Gujja S."/>
            <person name="Heilman E.R."/>
            <person name="Heiman D.I."/>
            <person name="Howarth C."/>
            <person name="Jen D."/>
            <person name="Larson L."/>
            <person name="Mehta T."/>
            <person name="Neiman D."/>
            <person name="Park D."/>
            <person name="Pearson M."/>
            <person name="Roberts A."/>
            <person name="Saif S."/>
            <person name="Shea T."/>
            <person name="Shenoy N."/>
            <person name="Sisk P."/>
            <person name="Stolte C."/>
            <person name="Sykes S."/>
            <person name="Walk T."/>
            <person name="White J."/>
            <person name="Yandava C."/>
            <person name="Haas B."/>
            <person name="Henn M.R."/>
            <person name="Nusbaum C."/>
            <person name="Birren B."/>
        </authorList>
    </citation>
    <scope>NUCLEOTIDE SEQUENCE [LARGE SCALE GENOMIC DNA]</scope>
    <source>
        <strain evidence="1">HB3</strain>
    </source>
</reference>
<protein>
    <submittedName>
        <fullName evidence="1">Uncharacterized protein</fullName>
    </submittedName>
</protein>
<reference evidence="2" key="2">
    <citation type="submission" date="2006-03" db="EMBL/GenBank/DDBJ databases">
        <title>The genome sequence of the Plasmodium falciparum HB3.</title>
        <authorList>
            <consortium name="The Broad Institute Genome Sequencing Platform"/>
            <person name="Birren B."/>
            <person name="Lander E."/>
            <person name="Galagan J."/>
            <person name="Nusbaum C."/>
            <person name="Devon K."/>
            <person name="Henn M."/>
            <person name="Jaffe D."/>
            <person name="Butler J."/>
            <person name="Alvarez P."/>
            <person name="Gnerre S."/>
            <person name="Grabherr M."/>
            <person name="Kleber M."/>
            <person name="Mauceli E."/>
            <person name="Brockman W."/>
            <person name="MacCallum I.A."/>
            <person name="Rounsley S."/>
            <person name="Young S."/>
            <person name="LaButti K."/>
            <person name="Pushparaj V."/>
            <person name="DeCaprio D."/>
            <person name="Crawford M."/>
            <person name="Koehrsen M."/>
            <person name="Engels R."/>
            <person name="Montgomery P."/>
            <person name="Pearson M."/>
            <person name="Howarth C."/>
            <person name="Larson L."/>
            <person name="Luoma S."/>
            <person name="White J."/>
            <person name="Kodira C."/>
            <person name="Zeng Q."/>
            <person name="Oleary S."/>
            <person name="Yandava C."/>
            <person name="Alvarado L."/>
            <person name="Wirth D."/>
            <person name="Volkman S."/>
            <person name="Hartl D."/>
        </authorList>
    </citation>
    <scope>NUCLEOTIDE SEQUENCE [LARGE SCALE GENOMIC DNA]</scope>
</reference>
<dbReference type="EMBL" id="GG701367">
    <property type="protein sequence ID" value="KOB64322.1"/>
    <property type="molecule type" value="Genomic_DNA"/>
</dbReference>
<sequence>MSDSSLNLTDDDIVSNFLCFEKIKKKKMNDLKKKKKSNENGRYQVNNTCLDKNIKHENNSNNIYNIDNDNIKNRYDNKTCTNNIKTKKNKSLYFLKKSLKNPFLLIDINKNILDLYSFLLEMNYLKILLSMLNICLSSEYFIYDSDTYQQFLLFIESNNFNIHQKKKNINIIAWCVLQKNDSLKNAKKTKVYIFSFPKKVHLYVYLHIQMNLF</sequence>
<dbReference type="KEGG" id="pfh:PFHG_05607"/>
<organism evidence="1 2">
    <name type="scientific">Plasmodium falciparum (isolate HB3)</name>
    <dbReference type="NCBI Taxonomy" id="137071"/>
    <lineage>
        <taxon>Eukaryota</taxon>
        <taxon>Sar</taxon>
        <taxon>Alveolata</taxon>
        <taxon>Apicomplexa</taxon>
        <taxon>Aconoidasida</taxon>
        <taxon>Haemosporida</taxon>
        <taxon>Plasmodiidae</taxon>
        <taxon>Plasmodium</taxon>
        <taxon>Plasmodium (Laverania)</taxon>
    </lineage>
</organism>
<dbReference type="AlphaFoldDB" id="A0A0L7KLY9"/>